<proteinExistence type="predicted"/>
<keyword evidence="2" id="KW-1185">Reference proteome</keyword>
<name>A0A5P8D773_9CAUD</name>
<reference evidence="1 2" key="1">
    <citation type="submission" date="2019-08" db="EMBL/GenBank/DDBJ databases">
        <title>Six bacteriophages against potato bacterial diseases.</title>
        <authorList>
            <person name="Zhang X."/>
            <person name="Kering K."/>
        </authorList>
    </citation>
    <scope>NUCLEOTIDE SEQUENCE [LARGE SCALE GENOMIC DNA]</scope>
</reference>
<protein>
    <submittedName>
        <fullName evidence="1">Uncharacterized protein</fullName>
    </submittedName>
</protein>
<evidence type="ECO:0000313" key="1">
    <source>
        <dbReference type="EMBL" id="QFP93880.1"/>
    </source>
</evidence>
<dbReference type="EMBL" id="MN270891">
    <property type="protein sequence ID" value="QFP93880.1"/>
    <property type="molecule type" value="Genomic_DNA"/>
</dbReference>
<sequence>MVSFSYLPNGNIRFSTNTSDELLTELFKQFGQDMVFVPRSFVMKTVNNYQTSLTVTHVGNAPTLLNPSYEMYEISPLTRKLVSRDSEGFFAALLLQYREGYIYKPSTASLSFGSYVAFLSKAEGMDEPPPPPVANDVESFNLDVALSFQTKEELVAYCESYGIEIDKRKTLPKLQNWLKAKSLEG</sequence>
<dbReference type="Proteomes" id="UP000326781">
    <property type="component" value="Segment"/>
</dbReference>
<organism evidence="1 2">
    <name type="scientific">Pectobacterium phage Wc4</name>
    <dbReference type="NCBI Taxonomy" id="2652428"/>
    <lineage>
        <taxon>Viruses</taxon>
        <taxon>Duplodnaviria</taxon>
        <taxon>Heunggongvirae</taxon>
        <taxon>Uroviricota</taxon>
        <taxon>Caudoviricetes</taxon>
        <taxon>Andersonviridae</taxon>
        <taxon>Andersonviridae incertae sedis</taxon>
        <taxon>Arnovirus</taxon>
        <taxon>Arnovirus Wc4</taxon>
    </lineage>
</organism>
<evidence type="ECO:0000313" key="2">
    <source>
        <dbReference type="Proteomes" id="UP000326781"/>
    </source>
</evidence>
<accession>A0A5P8D773</accession>